<dbReference type="PANTHER" id="PTHR39431">
    <property type="entry name" value="FRPA/C-RELATED PROTEIN"/>
    <property type="match status" value="1"/>
</dbReference>
<sequence length="331" mass="34636">MNETGHSLEDTGNVVTATSDYLLADGTSRDLADVSLSYDPVADSEEEASASDTDVPLNQGETPANSPSEPATNNQGGGVSNSAGDADPAGEPEEGQSSSNVIPSEEPEQTTQPSGVATPIVLDFDNDEKSLVALADSLTRFDMNGDGVADRAGWIEADDAFLALDRNSNGEIDDIKEISFVSDKQGAKTDLEGLAAFDTNANGLLDSGDVNLTGPQRDTSGDRATVTLRLISSSTVLRCMGKSGLATMCKNRVKISAEASVTHADSSVDAVPLVVQVEREGRVLWQHCSLYGDCYAGSRDRTASAGPRTLTSCVLPVGAVSRYRPLPTGFR</sequence>
<evidence type="ECO:0000313" key="2">
    <source>
        <dbReference type="EMBL" id="AOR79394.1"/>
    </source>
</evidence>
<dbReference type="AlphaFoldDB" id="A0A1D8AB90"/>
<dbReference type="PANTHER" id="PTHR39431:SF1">
    <property type="entry name" value="FRPA_C-RELATED PROTEIN"/>
    <property type="match status" value="1"/>
</dbReference>
<dbReference type="Proteomes" id="UP000094626">
    <property type="component" value="Plasmid pSA1"/>
</dbReference>
<keyword evidence="3" id="KW-1185">Reference proteome</keyword>
<protein>
    <submittedName>
        <fullName evidence="2">Uncharacterized protein</fullName>
    </submittedName>
</protein>
<organism evidence="2 3">
    <name type="scientific">Novosphingobium resinovorum</name>
    <dbReference type="NCBI Taxonomy" id="158500"/>
    <lineage>
        <taxon>Bacteria</taxon>
        <taxon>Pseudomonadati</taxon>
        <taxon>Pseudomonadota</taxon>
        <taxon>Alphaproteobacteria</taxon>
        <taxon>Sphingomonadales</taxon>
        <taxon>Sphingomonadaceae</taxon>
        <taxon>Novosphingobium</taxon>
    </lineage>
</organism>
<dbReference type="KEGG" id="nre:BES08_21375"/>
<feature type="compositionally biased region" description="Polar residues" evidence="1">
    <location>
        <begin position="59"/>
        <end position="74"/>
    </location>
</feature>
<feature type="region of interest" description="Disordered" evidence="1">
    <location>
        <begin position="36"/>
        <end position="115"/>
    </location>
</feature>
<geneLocation type="plasmid" evidence="2 3">
    <name>pSA1</name>
</geneLocation>
<dbReference type="RefSeq" id="WP_069709445.1">
    <property type="nucleotide sequence ID" value="NZ_CP017076.1"/>
</dbReference>
<accession>A0A1D8AB90</accession>
<gene>
    <name evidence="2" type="ORF">BES08_21375</name>
</gene>
<name>A0A1D8AB90_9SPHN</name>
<proteinExistence type="predicted"/>
<keyword evidence="2" id="KW-0614">Plasmid</keyword>
<evidence type="ECO:0000256" key="1">
    <source>
        <dbReference type="SAM" id="MobiDB-lite"/>
    </source>
</evidence>
<dbReference type="OrthoDB" id="7481856at2"/>
<evidence type="ECO:0000313" key="3">
    <source>
        <dbReference type="Proteomes" id="UP000094626"/>
    </source>
</evidence>
<reference evidence="3" key="1">
    <citation type="journal article" date="2017" name="J. Biotechnol.">
        <title>Complete genome sequence of Novosphingobium resinovorum SA1, a versatile xenobiotic-degrading bacterium capable of utilizing sulfanilic acid.</title>
        <authorList>
            <person name="Hegedus B."/>
            <person name="Kos P.B."/>
            <person name="Balint B."/>
            <person name="Maroti G."/>
            <person name="Gan H.M."/>
            <person name="Perei K."/>
            <person name="Rakhely G."/>
        </authorList>
    </citation>
    <scope>NUCLEOTIDE SEQUENCE [LARGE SCALE GENOMIC DNA]</scope>
    <source>
        <strain evidence="3">SA1</strain>
    </source>
</reference>
<dbReference type="EMBL" id="CP017076">
    <property type="protein sequence ID" value="AOR79394.1"/>
    <property type="molecule type" value="Genomic_DNA"/>
</dbReference>